<dbReference type="RefSeq" id="XP_008871593.1">
    <property type="nucleotide sequence ID" value="XM_008873371.1"/>
</dbReference>
<dbReference type="InterPro" id="IPR032533">
    <property type="entry name" value="DUF4954"/>
</dbReference>
<dbReference type="Pfam" id="PF16314">
    <property type="entry name" value="DUF4954"/>
    <property type="match status" value="1"/>
</dbReference>
<organism evidence="2">
    <name type="scientific">Aphanomyces invadans</name>
    <dbReference type="NCBI Taxonomy" id="157072"/>
    <lineage>
        <taxon>Eukaryota</taxon>
        <taxon>Sar</taxon>
        <taxon>Stramenopiles</taxon>
        <taxon>Oomycota</taxon>
        <taxon>Saprolegniomycetes</taxon>
        <taxon>Saprolegniales</taxon>
        <taxon>Verrucalvaceae</taxon>
        <taxon>Aphanomyces</taxon>
    </lineage>
</organism>
<gene>
    <name evidence="2" type="ORF">H310_07858</name>
</gene>
<dbReference type="eggNOG" id="ENOG502R9XZ">
    <property type="taxonomic scope" value="Eukaryota"/>
</dbReference>
<name>A0A024U2H3_9STRA</name>
<feature type="domain" description="DUF4954" evidence="1">
    <location>
        <begin position="40"/>
        <end position="474"/>
    </location>
</feature>
<accession>A0A024U2H3</accession>
<dbReference type="VEuPathDB" id="FungiDB:H310_07858"/>
<dbReference type="AlphaFoldDB" id="A0A024U2H3"/>
<evidence type="ECO:0000313" key="2">
    <source>
        <dbReference type="EMBL" id="ETV99817.1"/>
    </source>
</evidence>
<dbReference type="GeneID" id="20084908"/>
<protein>
    <recommendedName>
        <fullName evidence="1">DUF4954 domain-containing protein</fullName>
    </recommendedName>
</protein>
<reference evidence="2" key="1">
    <citation type="submission" date="2013-12" db="EMBL/GenBank/DDBJ databases">
        <title>The Genome Sequence of Aphanomyces invadans NJM9701.</title>
        <authorList>
            <consortium name="The Broad Institute Genomics Platform"/>
            <person name="Russ C."/>
            <person name="Tyler B."/>
            <person name="van West P."/>
            <person name="Dieguez-Uribeondo J."/>
            <person name="Young S.K."/>
            <person name="Zeng Q."/>
            <person name="Gargeya S."/>
            <person name="Fitzgerald M."/>
            <person name="Abouelleil A."/>
            <person name="Alvarado L."/>
            <person name="Chapman S.B."/>
            <person name="Gainer-Dewar J."/>
            <person name="Goldberg J."/>
            <person name="Griggs A."/>
            <person name="Gujja S."/>
            <person name="Hansen M."/>
            <person name="Howarth C."/>
            <person name="Imamovic A."/>
            <person name="Ireland A."/>
            <person name="Larimer J."/>
            <person name="McCowan C."/>
            <person name="Murphy C."/>
            <person name="Pearson M."/>
            <person name="Poon T.W."/>
            <person name="Priest M."/>
            <person name="Roberts A."/>
            <person name="Saif S."/>
            <person name="Shea T."/>
            <person name="Sykes S."/>
            <person name="Wortman J."/>
            <person name="Nusbaum C."/>
            <person name="Birren B."/>
        </authorList>
    </citation>
    <scope>NUCLEOTIDE SEQUENCE [LARGE SCALE GENOMIC DNA]</scope>
    <source>
        <strain evidence="2">NJM9701</strain>
    </source>
</reference>
<evidence type="ECO:0000259" key="1">
    <source>
        <dbReference type="Pfam" id="PF16314"/>
    </source>
</evidence>
<sequence length="666" mass="73129">MESAAAFAHQVTPFLTSGHQLYAASCRDTMRRFHTQSPVTPAQIQVLEQQGNRADSWDSVYTKGSAASLKRVRNCTFRGRVYLGDFEKDVMVDNVPFPSGCYNSTVVDSYVLDNALVQDTFLLHRSASSVSGQLHLTSTCLSVVGTYVSQGAVIVGCGTITCSGPEVTYGNGTVLKVGVEIGGREIAMFADMPFHLAAIVGESRGNAAELKAYEDLVRTYAKSVRCDGFNVIARQAKVLRCPKIRDVFVGDGGVVEDSVVSNSTILSTPAEFSSIVGFSQVHSSILQWNAHVDGGSSVERSFLFDCSHVERHGMVMDSLLGPNTAIAEGECTSTFLGPFVGFHHQAMIVAAFWPRGRGNIGYGANVGSNHTLKAPDQELWPGEGVFYGLSVSIKYPSNFTNAAYSVIATGVSTLPQKLDMPFALVNIPGHNIPELSPAINEIYPGWVLSHSIFTVLRNQDKFDKRNKSKRTKLDAPIFRPDIVTMMQVACQRLVDAEKKPVKIRHGREIIYTEKQVPGLGKNYMTESSRVVAIEAYSFYTRVYALEGYWHMLQRGAFSVETPLDQVSIPENLDHDTKARWSHQRAILADGVGVAQGGDLLRELVAAYKSIAKNAEDGKSRDDKRGQHIIPDYNLVHKKASEERIVIEAHRRATDLERAVANYLPRL</sequence>
<dbReference type="STRING" id="157072.A0A024U2H3"/>
<proteinExistence type="predicted"/>
<dbReference type="EMBL" id="KI913966">
    <property type="protein sequence ID" value="ETV99817.1"/>
    <property type="molecule type" value="Genomic_DNA"/>
</dbReference>
<dbReference type="OrthoDB" id="118763at2759"/>